<feature type="domain" description="Sigma-54 factor interaction" evidence="5">
    <location>
        <begin position="121"/>
        <end position="311"/>
    </location>
</feature>
<dbReference type="Pfam" id="PF02954">
    <property type="entry name" value="HTH_8"/>
    <property type="match status" value="1"/>
</dbReference>
<dbReference type="EMBL" id="SUMC01000036">
    <property type="protein sequence ID" value="TKA06609.1"/>
    <property type="molecule type" value="Genomic_DNA"/>
</dbReference>
<dbReference type="InterPro" id="IPR002197">
    <property type="entry name" value="HTH_Fis"/>
</dbReference>
<dbReference type="Proteomes" id="UP000305778">
    <property type="component" value="Unassembled WGS sequence"/>
</dbReference>
<dbReference type="GO" id="GO:0005524">
    <property type="term" value="F:ATP binding"/>
    <property type="evidence" value="ECO:0007669"/>
    <property type="project" value="UniProtKB-KW"/>
</dbReference>
<dbReference type="Gene3D" id="3.40.50.300">
    <property type="entry name" value="P-loop containing nucleotide triphosphate hydrolases"/>
    <property type="match status" value="1"/>
</dbReference>
<evidence type="ECO:0000256" key="2">
    <source>
        <dbReference type="ARBA" id="ARBA00022840"/>
    </source>
</evidence>
<name>A0A4V5N0I4_9ACTN</name>
<keyword evidence="7" id="KW-1185">Reference proteome</keyword>
<dbReference type="InterPro" id="IPR009057">
    <property type="entry name" value="Homeodomain-like_sf"/>
</dbReference>
<dbReference type="RefSeq" id="WP_136727218.1">
    <property type="nucleotide sequence ID" value="NZ_SUMC01000036.1"/>
</dbReference>
<dbReference type="PANTHER" id="PTHR32071">
    <property type="entry name" value="TRANSCRIPTIONAL REGULATORY PROTEIN"/>
    <property type="match status" value="1"/>
</dbReference>
<evidence type="ECO:0000256" key="4">
    <source>
        <dbReference type="ARBA" id="ARBA00023163"/>
    </source>
</evidence>
<reference evidence="6 7" key="1">
    <citation type="submission" date="2019-04" db="EMBL/GenBank/DDBJ databases">
        <title>Streptomyces oryziradicis sp. nov., a novel actinomycete isolated from rhizosphere soil of rice (Oryza sativa L.).</title>
        <authorList>
            <person name="Li C."/>
        </authorList>
    </citation>
    <scope>NUCLEOTIDE SEQUENCE [LARGE SCALE GENOMIC DNA]</scope>
    <source>
        <strain evidence="6 7">NEAU-C40</strain>
    </source>
</reference>
<dbReference type="PROSITE" id="PS50045">
    <property type="entry name" value="SIGMA54_INTERACT_4"/>
    <property type="match status" value="1"/>
</dbReference>
<dbReference type="OrthoDB" id="5496274at2"/>
<dbReference type="Gene3D" id="1.10.8.60">
    <property type="match status" value="1"/>
</dbReference>
<dbReference type="AlphaFoldDB" id="A0A4V5N0I4"/>
<dbReference type="SUPFAM" id="SSF46689">
    <property type="entry name" value="Homeodomain-like"/>
    <property type="match status" value="1"/>
</dbReference>
<dbReference type="GO" id="GO:0006355">
    <property type="term" value="P:regulation of DNA-templated transcription"/>
    <property type="evidence" value="ECO:0007669"/>
    <property type="project" value="InterPro"/>
</dbReference>
<organism evidence="6 7">
    <name type="scientific">Actinacidiphila oryziradicis</name>
    <dbReference type="NCBI Taxonomy" id="2571141"/>
    <lineage>
        <taxon>Bacteria</taxon>
        <taxon>Bacillati</taxon>
        <taxon>Actinomycetota</taxon>
        <taxon>Actinomycetes</taxon>
        <taxon>Kitasatosporales</taxon>
        <taxon>Streptomycetaceae</taxon>
        <taxon>Actinacidiphila</taxon>
    </lineage>
</organism>
<dbReference type="PANTHER" id="PTHR32071:SF122">
    <property type="entry name" value="SIGMA FACTOR"/>
    <property type="match status" value="1"/>
</dbReference>
<keyword evidence="3" id="KW-0805">Transcription regulation</keyword>
<sequence>MEAVSSIEQLLLDAYLREGPDTRPVVAMNGRTRIVSAEAARQLSDEALAALELGAARMVRDGRAEPRVCPVPDADGLIAGLQPVVSSGTVVGAVAVLSESGFAAAGGHGRGAGPDRLLPGLAGSSLPWRSAVSRAAALAAESGPVLIAGEPGAGKTAVARALQAGPPPLFDAAGATAAETRQWLRSLEGSPDGGPVLLRHLEVLDPSAAAVLVGILEKRPQARIVATHTPGGQPGPCLHRLVEHLSARMVTVPPLRERPEDIPALLRALAPRPAPGYPPLTWSVEARHTLEQHTWPGNVAELALLVRHLADSRRLSGPVRSEELPDAVRGAAGARHLSSLERAERAAILDALRTYGGNKARAAKALGIARATVYRKLRSYGI</sequence>
<dbReference type="PRINTS" id="PR01590">
    <property type="entry name" value="HTHFIS"/>
</dbReference>
<proteinExistence type="predicted"/>
<keyword evidence="1" id="KW-0547">Nucleotide-binding</keyword>
<dbReference type="SUPFAM" id="SSF52540">
    <property type="entry name" value="P-loop containing nucleoside triphosphate hydrolases"/>
    <property type="match status" value="1"/>
</dbReference>
<comment type="caution">
    <text evidence="6">The sequence shown here is derived from an EMBL/GenBank/DDBJ whole genome shotgun (WGS) entry which is preliminary data.</text>
</comment>
<dbReference type="InterPro" id="IPR058031">
    <property type="entry name" value="AAA_lid_NorR"/>
</dbReference>
<keyword evidence="4" id="KW-0804">Transcription</keyword>
<dbReference type="GO" id="GO:0043565">
    <property type="term" value="F:sequence-specific DNA binding"/>
    <property type="evidence" value="ECO:0007669"/>
    <property type="project" value="InterPro"/>
</dbReference>
<evidence type="ECO:0000256" key="3">
    <source>
        <dbReference type="ARBA" id="ARBA00023015"/>
    </source>
</evidence>
<evidence type="ECO:0000259" key="5">
    <source>
        <dbReference type="PROSITE" id="PS50045"/>
    </source>
</evidence>
<dbReference type="Pfam" id="PF25601">
    <property type="entry name" value="AAA_lid_14"/>
    <property type="match status" value="1"/>
</dbReference>
<evidence type="ECO:0000313" key="6">
    <source>
        <dbReference type="EMBL" id="TKA06609.1"/>
    </source>
</evidence>
<accession>A0A4V5N0I4</accession>
<dbReference type="InterPro" id="IPR027417">
    <property type="entry name" value="P-loop_NTPase"/>
</dbReference>
<protein>
    <recommendedName>
        <fullName evidence="5">Sigma-54 factor interaction domain-containing protein</fullName>
    </recommendedName>
</protein>
<dbReference type="Pfam" id="PF14532">
    <property type="entry name" value="Sigma54_activ_2"/>
    <property type="match status" value="1"/>
</dbReference>
<dbReference type="InterPro" id="IPR002078">
    <property type="entry name" value="Sigma_54_int"/>
</dbReference>
<gene>
    <name evidence="6" type="ORF">FCI23_30720</name>
</gene>
<dbReference type="Gene3D" id="1.10.10.60">
    <property type="entry name" value="Homeodomain-like"/>
    <property type="match status" value="1"/>
</dbReference>
<keyword evidence="2" id="KW-0067">ATP-binding</keyword>
<evidence type="ECO:0000256" key="1">
    <source>
        <dbReference type="ARBA" id="ARBA00022741"/>
    </source>
</evidence>
<evidence type="ECO:0000313" key="7">
    <source>
        <dbReference type="Proteomes" id="UP000305778"/>
    </source>
</evidence>